<reference evidence="2" key="1">
    <citation type="journal article" date="2022" name="Mol. Ecol. Resour.">
        <title>The genomes of chicory, endive, great burdock and yacon provide insights into Asteraceae palaeo-polyploidization history and plant inulin production.</title>
        <authorList>
            <person name="Fan W."/>
            <person name="Wang S."/>
            <person name="Wang H."/>
            <person name="Wang A."/>
            <person name="Jiang F."/>
            <person name="Liu H."/>
            <person name="Zhao H."/>
            <person name="Xu D."/>
            <person name="Zhang Y."/>
        </authorList>
    </citation>
    <scope>NUCLEOTIDE SEQUENCE [LARGE SCALE GENOMIC DNA]</scope>
    <source>
        <strain evidence="2">cv. Niubang</strain>
    </source>
</reference>
<evidence type="ECO:0000313" key="1">
    <source>
        <dbReference type="EMBL" id="KAI3746766.1"/>
    </source>
</evidence>
<dbReference type="EMBL" id="CM042049">
    <property type="protein sequence ID" value="KAI3746766.1"/>
    <property type="molecule type" value="Genomic_DNA"/>
</dbReference>
<proteinExistence type="predicted"/>
<accession>A0ACB9DJY1</accession>
<organism evidence="1 2">
    <name type="scientific">Arctium lappa</name>
    <name type="common">Greater burdock</name>
    <name type="synonym">Lappa major</name>
    <dbReference type="NCBI Taxonomy" id="4217"/>
    <lineage>
        <taxon>Eukaryota</taxon>
        <taxon>Viridiplantae</taxon>
        <taxon>Streptophyta</taxon>
        <taxon>Embryophyta</taxon>
        <taxon>Tracheophyta</taxon>
        <taxon>Spermatophyta</taxon>
        <taxon>Magnoliopsida</taxon>
        <taxon>eudicotyledons</taxon>
        <taxon>Gunneridae</taxon>
        <taxon>Pentapetalae</taxon>
        <taxon>asterids</taxon>
        <taxon>campanulids</taxon>
        <taxon>Asterales</taxon>
        <taxon>Asteraceae</taxon>
        <taxon>Carduoideae</taxon>
        <taxon>Cardueae</taxon>
        <taxon>Arctiinae</taxon>
        <taxon>Arctium</taxon>
    </lineage>
</organism>
<dbReference type="Proteomes" id="UP001055879">
    <property type="component" value="Linkage Group LG03"/>
</dbReference>
<comment type="caution">
    <text evidence="1">The sequence shown here is derived from an EMBL/GenBank/DDBJ whole genome shotgun (WGS) entry which is preliminary data.</text>
</comment>
<reference evidence="1 2" key="2">
    <citation type="journal article" date="2022" name="Mol. Ecol. Resour.">
        <title>The genomes of chicory, endive, great burdock and yacon provide insights into Asteraceae paleo-polyploidization history and plant inulin production.</title>
        <authorList>
            <person name="Fan W."/>
            <person name="Wang S."/>
            <person name="Wang H."/>
            <person name="Wang A."/>
            <person name="Jiang F."/>
            <person name="Liu H."/>
            <person name="Zhao H."/>
            <person name="Xu D."/>
            <person name="Zhang Y."/>
        </authorList>
    </citation>
    <scope>NUCLEOTIDE SEQUENCE [LARGE SCALE GENOMIC DNA]</scope>
    <source>
        <strain evidence="2">cv. Niubang</strain>
    </source>
</reference>
<keyword evidence="2" id="KW-1185">Reference proteome</keyword>
<evidence type="ECO:0000313" key="2">
    <source>
        <dbReference type="Proteomes" id="UP001055879"/>
    </source>
</evidence>
<protein>
    <submittedName>
        <fullName evidence="1">Uncharacterized protein</fullName>
    </submittedName>
</protein>
<gene>
    <name evidence="1" type="ORF">L6452_09206</name>
</gene>
<sequence>MPKKAKRHLSNMGTCKTAGLLKKRESTKLEDGWVRLLALTNGLGNRKEKARTDGIRDVEDNGQPQKHEATTENVLYWIYRHVSQSLIDGQLGVAGIDSGAHVFMTLTFQVYTRRVESGCAIMSDGRLGSLPCRGNAMVVTPDCAEPLVVFMVIFAKVSWLFWCSLKGVVGALGLACREVSYD</sequence>
<name>A0ACB9DJY1_ARCLA</name>